<evidence type="ECO:0000256" key="6">
    <source>
        <dbReference type="ARBA" id="ARBA00022538"/>
    </source>
</evidence>
<feature type="transmembrane region" description="Helical" evidence="13">
    <location>
        <begin position="331"/>
        <end position="356"/>
    </location>
</feature>
<dbReference type="Proteomes" id="UP000440713">
    <property type="component" value="Unassembled WGS sequence"/>
</dbReference>
<dbReference type="PANTHER" id="PTHR32024:SF2">
    <property type="entry name" value="TRK SYSTEM POTASSIUM UPTAKE PROTEIN TRKG-RELATED"/>
    <property type="match status" value="1"/>
</dbReference>
<keyword evidence="3" id="KW-0813">Transport</keyword>
<dbReference type="AlphaFoldDB" id="A0A6N7XB25"/>
<comment type="subcellular location">
    <subcellularLocation>
        <location evidence="1">Cell inner membrane</location>
        <topology evidence="1">Multi-pass membrane protein</topology>
    </subcellularLocation>
</comment>
<keyword evidence="4" id="KW-1003">Cell membrane</keyword>
<dbReference type="EMBL" id="VUNE01000001">
    <property type="protein sequence ID" value="MST61482.1"/>
    <property type="molecule type" value="Genomic_DNA"/>
</dbReference>
<evidence type="ECO:0000256" key="4">
    <source>
        <dbReference type="ARBA" id="ARBA00022475"/>
    </source>
</evidence>
<keyword evidence="15" id="KW-1185">Reference proteome</keyword>
<organism evidence="14 15">
    <name type="scientific">Peptostreptococcus porci</name>
    <dbReference type="NCBI Taxonomy" id="2652282"/>
    <lineage>
        <taxon>Bacteria</taxon>
        <taxon>Bacillati</taxon>
        <taxon>Bacillota</taxon>
        <taxon>Clostridia</taxon>
        <taxon>Peptostreptococcales</taxon>
        <taxon>Peptostreptococcaceae</taxon>
        <taxon>Peptostreptococcus</taxon>
    </lineage>
</organism>
<feature type="binding site" evidence="12">
    <location>
        <position position="431"/>
    </location>
    <ligand>
        <name>K(+)</name>
        <dbReference type="ChEBI" id="CHEBI:29103"/>
    </ligand>
</feature>
<dbReference type="GO" id="GO:0046872">
    <property type="term" value="F:metal ion binding"/>
    <property type="evidence" value="ECO:0007669"/>
    <property type="project" value="UniProtKB-KW"/>
</dbReference>
<dbReference type="PANTHER" id="PTHR32024">
    <property type="entry name" value="TRK SYSTEM POTASSIUM UPTAKE PROTEIN TRKG-RELATED"/>
    <property type="match status" value="1"/>
</dbReference>
<feature type="transmembrane region" description="Helical" evidence="13">
    <location>
        <begin position="132"/>
        <end position="152"/>
    </location>
</feature>
<feature type="transmembrane region" description="Helical" evidence="13">
    <location>
        <begin position="454"/>
        <end position="474"/>
    </location>
</feature>
<keyword evidence="8 12" id="KW-0630">Potassium</keyword>
<keyword evidence="12" id="KW-0479">Metal-binding</keyword>
<proteinExistence type="inferred from homology"/>
<feature type="binding site" evidence="12">
    <location>
        <position position="110"/>
    </location>
    <ligand>
        <name>K(+)</name>
        <dbReference type="ChEBI" id="CHEBI:29103"/>
    </ligand>
</feature>
<name>A0A6N7XB25_9FIRM</name>
<evidence type="ECO:0000256" key="7">
    <source>
        <dbReference type="ARBA" id="ARBA00022692"/>
    </source>
</evidence>
<evidence type="ECO:0000256" key="11">
    <source>
        <dbReference type="ARBA" id="ARBA00023136"/>
    </source>
</evidence>
<feature type="binding site" evidence="12">
    <location>
        <position position="313"/>
    </location>
    <ligand>
        <name>K(+)</name>
        <dbReference type="ChEBI" id="CHEBI:29103"/>
    </ligand>
</feature>
<feature type="transmembrane region" description="Helical" evidence="13">
    <location>
        <begin position="68"/>
        <end position="90"/>
    </location>
</feature>
<evidence type="ECO:0000256" key="13">
    <source>
        <dbReference type="SAM" id="Phobius"/>
    </source>
</evidence>
<feature type="binding site" evidence="12">
    <location>
        <position position="430"/>
    </location>
    <ligand>
        <name>K(+)</name>
        <dbReference type="ChEBI" id="CHEBI:29103"/>
    </ligand>
</feature>
<evidence type="ECO:0000256" key="8">
    <source>
        <dbReference type="ARBA" id="ARBA00022958"/>
    </source>
</evidence>
<keyword evidence="10" id="KW-0406">Ion transport</keyword>
<dbReference type="GO" id="GO:0015379">
    <property type="term" value="F:potassium:chloride symporter activity"/>
    <property type="evidence" value="ECO:0007669"/>
    <property type="project" value="InterPro"/>
</dbReference>
<feature type="binding site" evidence="12">
    <location>
        <position position="314"/>
    </location>
    <ligand>
        <name>K(+)</name>
        <dbReference type="ChEBI" id="CHEBI:29103"/>
    </ligand>
</feature>
<reference evidence="14 15" key="1">
    <citation type="submission" date="2019-08" db="EMBL/GenBank/DDBJ databases">
        <title>In-depth cultivation of the pig gut microbiome towards novel bacterial diversity and tailored functional studies.</title>
        <authorList>
            <person name="Wylensek D."/>
            <person name="Hitch T.C.A."/>
            <person name="Clavel T."/>
        </authorList>
    </citation>
    <scope>NUCLEOTIDE SEQUENCE [LARGE SCALE GENOMIC DNA]</scope>
    <source>
        <strain evidence="14 15">WCA-SAB-591-4A-A</strain>
    </source>
</reference>
<evidence type="ECO:0000256" key="10">
    <source>
        <dbReference type="ARBA" id="ARBA00023065"/>
    </source>
</evidence>
<gene>
    <name evidence="14" type="ORF">FYJ71_00600</name>
</gene>
<feature type="transmembrane region" description="Helical" evidence="13">
    <location>
        <begin position="392"/>
        <end position="412"/>
    </location>
</feature>
<dbReference type="Pfam" id="PF02386">
    <property type="entry name" value="TrkH"/>
    <property type="match status" value="1"/>
</dbReference>
<keyword evidence="9 13" id="KW-1133">Transmembrane helix</keyword>
<dbReference type="InterPro" id="IPR004772">
    <property type="entry name" value="TrkH"/>
</dbReference>
<keyword evidence="11 13" id="KW-0472">Membrane</keyword>
<feature type="transmembrane region" description="Helical" evidence="13">
    <location>
        <begin position="37"/>
        <end position="56"/>
    </location>
</feature>
<keyword evidence="6" id="KW-0633">Potassium transport</keyword>
<dbReference type="GO" id="GO:0005886">
    <property type="term" value="C:plasma membrane"/>
    <property type="evidence" value="ECO:0007669"/>
    <property type="project" value="UniProtKB-SubCell"/>
</dbReference>
<evidence type="ECO:0000256" key="1">
    <source>
        <dbReference type="ARBA" id="ARBA00004429"/>
    </source>
</evidence>
<feature type="transmembrane region" description="Helical" evidence="13">
    <location>
        <begin position="12"/>
        <end position="31"/>
    </location>
</feature>
<sequence>MNYEMMKYVLMSICKIEGLLLLIPVFVSVIYKEYQIAGKMAIVAIAFALIGMVFTRKKPRKIDIFAKDGLIIVGITWIIFSIIGAIPFYVTGSIPSFIDAFFETVSGFTTTGSTILTDIESLSKGILFWRAFTHWIGGMGVLVFVMAIIPLAGRNSMSIMKAEVPGPTVDKLVPKAKQTAKLLYIIYIGLTGLEVVLLMIGKMPLYDSVVHAFATAGTGGFSIKSASVGYYQSAYIDWVVTIFMVLFGINFNLFYLAILNKFNRIARSEELRVYLAIIVVSTLLISINVYSMYNSISDSLRYSAFQVASIITTTGFMNTDFNLWPQFSKSILLILMIVGACAGSTGGGVKVSRIIIIAKHMRIELKKIIHPRSVSNVKVDGKIVENNVIRSVSGYIMIYFMLILFSFLLISINGFDFETSITSVITCINNVGPGLGSLVGPIGSFSMFSDFSKIVLSIDMLLGRLEIFPILILFSPRIYKRRF</sequence>
<evidence type="ECO:0000256" key="5">
    <source>
        <dbReference type="ARBA" id="ARBA00022519"/>
    </source>
</evidence>
<comment type="similarity">
    <text evidence="2">Belongs to the TrkH potassium transport family.</text>
</comment>
<keyword evidence="7 13" id="KW-0812">Transmembrane</keyword>
<evidence type="ECO:0000256" key="9">
    <source>
        <dbReference type="ARBA" id="ARBA00022989"/>
    </source>
</evidence>
<dbReference type="RefSeq" id="WP_154536918.1">
    <property type="nucleotide sequence ID" value="NZ_VUNE01000001.1"/>
</dbReference>
<protein>
    <submittedName>
        <fullName evidence="14">TrkH family potassium uptake protein</fullName>
    </submittedName>
</protein>
<evidence type="ECO:0000256" key="2">
    <source>
        <dbReference type="ARBA" id="ARBA00009137"/>
    </source>
</evidence>
<feature type="transmembrane region" description="Helical" evidence="13">
    <location>
        <begin position="238"/>
        <end position="259"/>
    </location>
</feature>
<evidence type="ECO:0000256" key="12">
    <source>
        <dbReference type="PIRSR" id="PIRSR006247-1"/>
    </source>
</evidence>
<feature type="binding site" evidence="12">
    <location>
        <position position="111"/>
    </location>
    <ligand>
        <name>K(+)</name>
        <dbReference type="ChEBI" id="CHEBI:29103"/>
    </ligand>
</feature>
<accession>A0A6N7XB25</accession>
<keyword evidence="5" id="KW-0997">Cell inner membrane</keyword>
<feature type="binding site" evidence="12">
    <location>
        <position position="219"/>
    </location>
    <ligand>
        <name>K(+)</name>
        <dbReference type="ChEBI" id="CHEBI:29103"/>
    </ligand>
</feature>
<feature type="transmembrane region" description="Helical" evidence="13">
    <location>
        <begin position="271"/>
        <end position="293"/>
    </location>
</feature>
<evidence type="ECO:0000313" key="14">
    <source>
        <dbReference type="EMBL" id="MST61482.1"/>
    </source>
</evidence>
<evidence type="ECO:0000256" key="3">
    <source>
        <dbReference type="ARBA" id="ARBA00022448"/>
    </source>
</evidence>
<feature type="transmembrane region" description="Helical" evidence="13">
    <location>
        <begin position="182"/>
        <end position="201"/>
    </location>
</feature>
<comment type="caution">
    <text evidence="14">The sequence shown here is derived from an EMBL/GenBank/DDBJ whole genome shotgun (WGS) entry which is preliminary data.</text>
</comment>
<dbReference type="PIRSF" id="PIRSF006247">
    <property type="entry name" value="TrkH"/>
    <property type="match status" value="1"/>
</dbReference>
<evidence type="ECO:0000313" key="15">
    <source>
        <dbReference type="Proteomes" id="UP000440713"/>
    </source>
</evidence>
<dbReference type="InterPro" id="IPR003445">
    <property type="entry name" value="Cat_transpt"/>
</dbReference>